<gene>
    <name evidence="1" type="ORF">M011DRAFT_455381</name>
</gene>
<dbReference type="AlphaFoldDB" id="A0A6A6VMI7"/>
<accession>A0A6A6VMI7</accession>
<dbReference type="OrthoDB" id="3671334at2759"/>
<evidence type="ECO:0000313" key="2">
    <source>
        <dbReference type="Proteomes" id="UP000799440"/>
    </source>
</evidence>
<keyword evidence="2" id="KW-1185">Reference proteome</keyword>
<dbReference type="Proteomes" id="UP000799440">
    <property type="component" value="Unassembled WGS sequence"/>
</dbReference>
<reference evidence="1" key="1">
    <citation type="journal article" date="2020" name="Stud. Mycol.">
        <title>101 Dothideomycetes genomes: a test case for predicting lifestyles and emergence of pathogens.</title>
        <authorList>
            <person name="Haridas S."/>
            <person name="Albert R."/>
            <person name="Binder M."/>
            <person name="Bloem J."/>
            <person name="Labutti K."/>
            <person name="Salamov A."/>
            <person name="Andreopoulos B."/>
            <person name="Baker S."/>
            <person name="Barry K."/>
            <person name="Bills G."/>
            <person name="Bluhm B."/>
            <person name="Cannon C."/>
            <person name="Castanera R."/>
            <person name="Culley D."/>
            <person name="Daum C."/>
            <person name="Ezra D."/>
            <person name="Gonzalez J."/>
            <person name="Henrissat B."/>
            <person name="Kuo A."/>
            <person name="Liang C."/>
            <person name="Lipzen A."/>
            <person name="Lutzoni F."/>
            <person name="Magnuson J."/>
            <person name="Mondo S."/>
            <person name="Nolan M."/>
            <person name="Ohm R."/>
            <person name="Pangilinan J."/>
            <person name="Park H.-J."/>
            <person name="Ramirez L."/>
            <person name="Alfaro M."/>
            <person name="Sun H."/>
            <person name="Tritt A."/>
            <person name="Yoshinaga Y."/>
            <person name="Zwiers L.-H."/>
            <person name="Turgeon B."/>
            <person name="Goodwin S."/>
            <person name="Spatafora J."/>
            <person name="Crous P."/>
            <person name="Grigoriev I."/>
        </authorList>
    </citation>
    <scope>NUCLEOTIDE SEQUENCE</scope>
    <source>
        <strain evidence="1">CBS 119925</strain>
    </source>
</reference>
<dbReference type="EMBL" id="MU006562">
    <property type="protein sequence ID" value="KAF2751363.1"/>
    <property type="molecule type" value="Genomic_DNA"/>
</dbReference>
<evidence type="ECO:0000313" key="1">
    <source>
        <dbReference type="EMBL" id="KAF2751363.1"/>
    </source>
</evidence>
<sequence length="236" mass="26484">MDKLPLELFEQIIKELVSCQGVVTAWKLRGVCHLFKATITTEIFTYQRRSAFSLLRKGMHLYLENHSKLPSSRAQNDLASMVDAITNLILTLVPINAESAAQAVRMATEVERMARARVAQSVAQLRKLEDPYCSTSYVPFSPEMKTRELLLHCALCIAIEWENTELLAHLVDNGASMWSSSSIFVSPICVAFQMGSLRIVKCVLEYSKKEPNPPQAQVEKIIQHSQDPDAVDSNMT</sequence>
<proteinExistence type="predicted"/>
<dbReference type="SUPFAM" id="SSF48403">
    <property type="entry name" value="Ankyrin repeat"/>
    <property type="match status" value="1"/>
</dbReference>
<dbReference type="InterPro" id="IPR036770">
    <property type="entry name" value="Ankyrin_rpt-contain_sf"/>
</dbReference>
<name>A0A6A6VMI7_9PLEO</name>
<organism evidence="1 2">
    <name type="scientific">Sporormia fimetaria CBS 119925</name>
    <dbReference type="NCBI Taxonomy" id="1340428"/>
    <lineage>
        <taxon>Eukaryota</taxon>
        <taxon>Fungi</taxon>
        <taxon>Dikarya</taxon>
        <taxon>Ascomycota</taxon>
        <taxon>Pezizomycotina</taxon>
        <taxon>Dothideomycetes</taxon>
        <taxon>Pleosporomycetidae</taxon>
        <taxon>Pleosporales</taxon>
        <taxon>Sporormiaceae</taxon>
        <taxon>Sporormia</taxon>
    </lineage>
</organism>
<protein>
    <submittedName>
        <fullName evidence="1">Uncharacterized protein</fullName>
    </submittedName>
</protein>